<dbReference type="eggNOG" id="COG2244">
    <property type="taxonomic scope" value="Bacteria"/>
</dbReference>
<feature type="transmembrane region" description="Helical" evidence="6">
    <location>
        <begin position="212"/>
        <end position="229"/>
    </location>
</feature>
<dbReference type="HOGENOM" id="CLU_022017_7_5_0"/>
<dbReference type="KEGG" id="fne:FSDG_01881"/>
<protein>
    <submittedName>
        <fullName evidence="7">Uncharacterized protein</fullName>
    </submittedName>
</protein>
<evidence type="ECO:0000256" key="1">
    <source>
        <dbReference type="ARBA" id="ARBA00004651"/>
    </source>
</evidence>
<keyword evidence="3 6" id="KW-0812">Transmembrane</keyword>
<keyword evidence="2" id="KW-1003">Cell membrane</keyword>
<name>A0A140PU42_9FUSO</name>
<feature type="transmembrane region" description="Helical" evidence="6">
    <location>
        <begin position="40"/>
        <end position="60"/>
    </location>
</feature>
<feature type="transmembrane region" description="Helical" evidence="6">
    <location>
        <begin position="145"/>
        <end position="167"/>
    </location>
</feature>
<evidence type="ECO:0000313" key="7">
    <source>
        <dbReference type="EMBL" id="EEO43322.2"/>
    </source>
</evidence>
<dbReference type="EMBL" id="CP007062">
    <property type="protein sequence ID" value="EEO43322.2"/>
    <property type="molecule type" value="Genomic_DNA"/>
</dbReference>
<feature type="transmembrane region" description="Helical" evidence="6">
    <location>
        <begin position="249"/>
        <end position="275"/>
    </location>
</feature>
<evidence type="ECO:0000256" key="3">
    <source>
        <dbReference type="ARBA" id="ARBA00022692"/>
    </source>
</evidence>
<evidence type="ECO:0000256" key="6">
    <source>
        <dbReference type="SAM" id="Phobius"/>
    </source>
</evidence>
<dbReference type="Pfam" id="PF13440">
    <property type="entry name" value="Polysacc_synt_3"/>
    <property type="match status" value="1"/>
</dbReference>
<organism evidence="7 8">
    <name type="scientific">Fusobacterium animalis 7_1</name>
    <dbReference type="NCBI Taxonomy" id="457405"/>
    <lineage>
        <taxon>Bacteria</taxon>
        <taxon>Fusobacteriati</taxon>
        <taxon>Fusobacteriota</taxon>
        <taxon>Fusobacteriia</taxon>
        <taxon>Fusobacteriales</taxon>
        <taxon>Fusobacteriaceae</taxon>
        <taxon>Fusobacterium</taxon>
    </lineage>
</organism>
<accession>A0A140PU42</accession>
<comment type="subcellular location">
    <subcellularLocation>
        <location evidence="1">Cell membrane</location>
        <topology evidence="1">Multi-pass membrane protein</topology>
    </subcellularLocation>
</comment>
<feature type="transmembrane region" description="Helical" evidence="6">
    <location>
        <begin position="12"/>
        <end position="34"/>
    </location>
</feature>
<feature type="transmembrane region" description="Helical" evidence="6">
    <location>
        <begin position="381"/>
        <end position="400"/>
    </location>
</feature>
<feature type="transmembrane region" description="Helical" evidence="6">
    <location>
        <begin position="111"/>
        <end position="133"/>
    </location>
</feature>
<dbReference type="Proteomes" id="UP000002799">
    <property type="component" value="Chromosome"/>
</dbReference>
<keyword evidence="4 6" id="KW-1133">Transmembrane helix</keyword>
<evidence type="ECO:0000256" key="4">
    <source>
        <dbReference type="ARBA" id="ARBA00022989"/>
    </source>
</evidence>
<dbReference type="GO" id="GO:0005886">
    <property type="term" value="C:plasma membrane"/>
    <property type="evidence" value="ECO:0007669"/>
    <property type="project" value="UniProtKB-SubCell"/>
</dbReference>
<dbReference type="AlphaFoldDB" id="A0A140PU42"/>
<feature type="transmembrane region" description="Helical" evidence="6">
    <location>
        <begin position="81"/>
        <end position="99"/>
    </location>
</feature>
<feature type="transmembrane region" description="Helical" evidence="6">
    <location>
        <begin position="173"/>
        <end position="192"/>
    </location>
</feature>
<feature type="transmembrane region" description="Helical" evidence="6">
    <location>
        <begin position="412"/>
        <end position="430"/>
    </location>
</feature>
<sequence length="475" mass="55372">MNIKLIKQFFSFSLGGYISLLIGFISLPFITRLISPEQYGVFSLFSLILNLQLIFLLLGLDQGFVRYFYETENKMKLLLKCIKYPMYFFILTLPLVIIFQKKISFFIFQKIDIKMLIILEATILLTIINNFTLLTIRMSQKGLQYSLLQIFSQLFNFLFIIVFYKFLGDSYDVLIISYFLSLVLIVLTSLYFVRNIFKIQVKENKEINTKELLKYSYPFILTFSLTWIFQSSDKITIKIFSNFTELGLYSTALIVIKLFNVIQSGFTTFWVPVAYEKYAKEPENKEFFNLFFNYISLIMFFVAISVLMGKDLITFVLGEKYKEASSIIPCLVFMPVMYTISETTVLGINFLKKTKFHIIISLLVSIFNIIGNIILVPKFNAVGAAISTGVAYILFFILRTNIAKKLINYNFNLKRVYILSILLFLYALFLSFYNNILYSTLIGMLLLLILIILYINEIKIALKEIIFLLKNNINK</sequence>
<evidence type="ECO:0000256" key="2">
    <source>
        <dbReference type="ARBA" id="ARBA00022475"/>
    </source>
</evidence>
<feature type="transmembrane region" description="Helical" evidence="6">
    <location>
        <begin position="436"/>
        <end position="455"/>
    </location>
</feature>
<evidence type="ECO:0000256" key="5">
    <source>
        <dbReference type="ARBA" id="ARBA00023136"/>
    </source>
</evidence>
<reference evidence="7 8" key="1">
    <citation type="submission" date="2013-11" db="EMBL/GenBank/DDBJ databases">
        <title>The Genome Sequence of Fusobacterium sp. 7_1.</title>
        <authorList>
            <consortium name="The Broad Institute Genome Sequencing Platform"/>
            <person name="Earl A."/>
            <person name="Ward D."/>
            <person name="Feldgarden M."/>
            <person name="Gevers D."/>
            <person name="Strauss J."/>
            <person name="Ambrose C.E."/>
            <person name="Allen-Vercoe E."/>
            <person name="Walker B."/>
            <person name="Young S.K."/>
            <person name="Zeng Q."/>
            <person name="Gargeya S."/>
            <person name="Fitzgerald M."/>
            <person name="Haas B."/>
            <person name="Abouelleil A."/>
            <person name="Alvarado L."/>
            <person name="Arachchi H.M."/>
            <person name="Berlin A.M."/>
            <person name="Chapman S.B."/>
            <person name="Goldberg J."/>
            <person name="Griggs A."/>
            <person name="Gujja S."/>
            <person name="Hansen M."/>
            <person name="Howarth C."/>
            <person name="Imamovic A."/>
            <person name="Larimer J."/>
            <person name="McCowen C."/>
            <person name="Montmayeur A."/>
            <person name="Murphy C."/>
            <person name="Neiman D."/>
            <person name="Pearson M."/>
            <person name="Priest M."/>
            <person name="Roberts A."/>
            <person name="Saif S."/>
            <person name="Shea T."/>
            <person name="Sisk P."/>
            <person name="Sykes S."/>
            <person name="Wortman J."/>
            <person name="Nusbaum C."/>
            <person name="Birren B."/>
        </authorList>
    </citation>
    <scope>NUCLEOTIDE SEQUENCE [LARGE SCALE GENOMIC DNA]</scope>
    <source>
        <strain evidence="7 8">7_1</strain>
    </source>
</reference>
<dbReference type="PANTHER" id="PTHR30250:SF11">
    <property type="entry name" value="O-ANTIGEN TRANSPORTER-RELATED"/>
    <property type="match status" value="1"/>
</dbReference>
<dbReference type="InterPro" id="IPR050833">
    <property type="entry name" value="Poly_Biosynth_Transport"/>
</dbReference>
<feature type="transmembrane region" description="Helical" evidence="6">
    <location>
        <begin position="287"/>
        <end position="306"/>
    </location>
</feature>
<feature type="transmembrane region" description="Helical" evidence="6">
    <location>
        <begin position="358"/>
        <end position="375"/>
    </location>
</feature>
<evidence type="ECO:0000313" key="8">
    <source>
        <dbReference type="Proteomes" id="UP000002799"/>
    </source>
</evidence>
<keyword evidence="5 6" id="KW-0472">Membrane</keyword>
<dbReference type="RefSeq" id="WP_016361425.1">
    <property type="nucleotide sequence ID" value="NZ_CP007062.1"/>
</dbReference>
<gene>
    <name evidence="7" type="ORF">FSDG_01881</name>
</gene>
<feature type="transmembrane region" description="Helical" evidence="6">
    <location>
        <begin position="326"/>
        <end position="351"/>
    </location>
</feature>
<proteinExistence type="predicted"/>
<dbReference type="PANTHER" id="PTHR30250">
    <property type="entry name" value="PST FAMILY PREDICTED COLANIC ACID TRANSPORTER"/>
    <property type="match status" value="1"/>
</dbReference>